<dbReference type="Pfam" id="PF13614">
    <property type="entry name" value="AAA_31"/>
    <property type="match status" value="1"/>
</dbReference>
<dbReference type="Gene3D" id="3.40.50.300">
    <property type="entry name" value="P-loop containing nucleotide triphosphate hydrolases"/>
    <property type="match status" value="1"/>
</dbReference>
<dbReference type="PANTHER" id="PTHR32309">
    <property type="entry name" value="TYROSINE-PROTEIN KINASE"/>
    <property type="match status" value="1"/>
</dbReference>
<feature type="region of interest" description="Disordered" evidence="9">
    <location>
        <begin position="453"/>
        <end position="482"/>
    </location>
</feature>
<feature type="transmembrane region" description="Helical" evidence="10">
    <location>
        <begin position="12"/>
        <end position="33"/>
    </location>
</feature>
<keyword evidence="6" id="KW-0067">ATP-binding</keyword>
<evidence type="ECO:0000256" key="4">
    <source>
        <dbReference type="ARBA" id="ARBA00022741"/>
    </source>
</evidence>
<evidence type="ECO:0000256" key="9">
    <source>
        <dbReference type="SAM" id="MobiDB-lite"/>
    </source>
</evidence>
<sequence length="482" mass="50476">MELQQYLLIVRRYWRSAIATLLLCVVIAAAVTLTQKPTYTASAALFLAVESGDTAGDLAQGATYAERQVKSFVSVATTAVVLQPVIDELKLDMTSTQLGKKLTVTSPTATTLIDVTSTDGDPAQAALLANTVADSLQKAVEKLSPAGVNGAKLVTATAIDPALAPTQPTAPRPTVNLALGLVLGMLLGVGQAVLRSVLDTRVRTVDDLENLTEAPLLGAIGHVDAPSDRALETEGQHWSNAEAYRRLRTNVGFVGLGGERRPSMVVTSSVGAEGKTETVVNLARVLAQAGESVLLIDADLRRPQVANRMRLDSEFGLSEVLSGKGSLQDMVIDVVPGSLAVLPAGTVPPNPSELLGSEAMAHLLATVERQYDHVLFDAPPLLPVTDAVVLAGQTAGAIMVARSGKVKRPEFEAAVGLLESGSVTLLGVVLNDAPANGSGSYGGYYAEYTSVPASDSVKAKREPVRARKRTNKVAEPVLEHQS</sequence>
<evidence type="ECO:0000313" key="12">
    <source>
        <dbReference type="EMBL" id="RMB61886.1"/>
    </source>
</evidence>
<evidence type="ECO:0000256" key="3">
    <source>
        <dbReference type="ARBA" id="ARBA00022679"/>
    </source>
</evidence>
<dbReference type="EMBL" id="REFW01000001">
    <property type="protein sequence ID" value="RMB61886.1"/>
    <property type="molecule type" value="Genomic_DNA"/>
</dbReference>
<evidence type="ECO:0000256" key="8">
    <source>
        <dbReference type="ARBA" id="ARBA00051245"/>
    </source>
</evidence>
<evidence type="ECO:0000256" key="7">
    <source>
        <dbReference type="ARBA" id="ARBA00023137"/>
    </source>
</evidence>
<evidence type="ECO:0000256" key="1">
    <source>
        <dbReference type="ARBA" id="ARBA00007316"/>
    </source>
</evidence>
<dbReference type="GO" id="GO:0005524">
    <property type="term" value="F:ATP binding"/>
    <property type="evidence" value="ECO:0007669"/>
    <property type="project" value="UniProtKB-KW"/>
</dbReference>
<protein>
    <recommendedName>
        <fullName evidence="2">non-specific protein-tyrosine kinase</fullName>
        <ecNumber evidence="2">2.7.10.2</ecNumber>
    </recommendedName>
</protein>
<dbReference type="InterPro" id="IPR025669">
    <property type="entry name" value="AAA_dom"/>
</dbReference>
<keyword evidence="5 12" id="KW-0418">Kinase</keyword>
<dbReference type="NCBIfam" id="TIGR01007">
    <property type="entry name" value="eps_fam"/>
    <property type="match status" value="1"/>
</dbReference>
<accession>A0A3M0GWZ7</accession>
<proteinExistence type="inferred from homology"/>
<evidence type="ECO:0000256" key="5">
    <source>
        <dbReference type="ARBA" id="ARBA00022777"/>
    </source>
</evidence>
<dbReference type="AlphaFoldDB" id="A0A3M0GWZ7"/>
<dbReference type="InterPro" id="IPR005702">
    <property type="entry name" value="Wzc-like_C"/>
</dbReference>
<dbReference type="CDD" id="cd05387">
    <property type="entry name" value="BY-kinase"/>
    <property type="match status" value="1"/>
</dbReference>
<dbReference type="RefSeq" id="WP_121900434.1">
    <property type="nucleotide sequence ID" value="NZ_REFW01000001.1"/>
</dbReference>
<name>A0A3M0GWZ7_9ACTN</name>
<dbReference type="GO" id="GO:0004715">
    <property type="term" value="F:non-membrane spanning protein tyrosine kinase activity"/>
    <property type="evidence" value="ECO:0007669"/>
    <property type="project" value="UniProtKB-EC"/>
</dbReference>
<keyword evidence="7" id="KW-0829">Tyrosine-protein kinase</keyword>
<dbReference type="Proteomes" id="UP000275256">
    <property type="component" value="Unassembled WGS sequence"/>
</dbReference>
<evidence type="ECO:0000256" key="10">
    <source>
        <dbReference type="SAM" id="Phobius"/>
    </source>
</evidence>
<comment type="similarity">
    <text evidence="1">Belongs to the CpsD/CapB family.</text>
</comment>
<keyword evidence="13" id="KW-1185">Reference proteome</keyword>
<evidence type="ECO:0000256" key="6">
    <source>
        <dbReference type="ARBA" id="ARBA00022840"/>
    </source>
</evidence>
<keyword evidence="10" id="KW-0472">Membrane</keyword>
<dbReference type="GO" id="GO:0005886">
    <property type="term" value="C:plasma membrane"/>
    <property type="evidence" value="ECO:0007669"/>
    <property type="project" value="TreeGrafter"/>
</dbReference>
<dbReference type="PANTHER" id="PTHR32309:SF13">
    <property type="entry name" value="FERRIC ENTEROBACTIN TRANSPORT PROTEIN FEPE"/>
    <property type="match status" value="1"/>
</dbReference>
<keyword evidence="10" id="KW-0812">Transmembrane</keyword>
<organism evidence="12 13">
    <name type="scientific">Tessaracoccus antarcticus</name>
    <dbReference type="NCBI Taxonomy" id="2479848"/>
    <lineage>
        <taxon>Bacteria</taxon>
        <taxon>Bacillati</taxon>
        <taxon>Actinomycetota</taxon>
        <taxon>Actinomycetes</taxon>
        <taxon>Propionibacteriales</taxon>
        <taxon>Propionibacteriaceae</taxon>
        <taxon>Tessaracoccus</taxon>
    </lineage>
</organism>
<evidence type="ECO:0000313" key="13">
    <source>
        <dbReference type="Proteomes" id="UP000275256"/>
    </source>
</evidence>
<evidence type="ECO:0000259" key="11">
    <source>
        <dbReference type="Pfam" id="PF13614"/>
    </source>
</evidence>
<evidence type="ECO:0000256" key="2">
    <source>
        <dbReference type="ARBA" id="ARBA00011903"/>
    </source>
</evidence>
<dbReference type="SUPFAM" id="SSF52540">
    <property type="entry name" value="P-loop containing nucleoside triphosphate hydrolases"/>
    <property type="match status" value="1"/>
</dbReference>
<dbReference type="InterPro" id="IPR027417">
    <property type="entry name" value="P-loop_NTPase"/>
</dbReference>
<comment type="caution">
    <text evidence="12">The sequence shown here is derived from an EMBL/GenBank/DDBJ whole genome shotgun (WGS) entry which is preliminary data.</text>
</comment>
<keyword evidence="3 12" id="KW-0808">Transferase</keyword>
<reference evidence="12 13" key="1">
    <citation type="submission" date="2018-10" db="EMBL/GenBank/DDBJ databases">
        <title>Tessaracoccus antarcticuss sp. nov., isolated from sediment.</title>
        <authorList>
            <person name="Zhou L.Y."/>
            <person name="Du Z.J."/>
        </authorList>
    </citation>
    <scope>NUCLEOTIDE SEQUENCE [LARGE SCALE GENOMIC DNA]</scope>
    <source>
        <strain evidence="12 13">JDX10</strain>
    </source>
</reference>
<keyword evidence="10" id="KW-1133">Transmembrane helix</keyword>
<dbReference type="InterPro" id="IPR050445">
    <property type="entry name" value="Bact_polysacc_biosynth/exp"/>
</dbReference>
<feature type="domain" description="AAA" evidence="11">
    <location>
        <begin position="269"/>
        <end position="390"/>
    </location>
</feature>
<dbReference type="EC" id="2.7.10.2" evidence="2"/>
<dbReference type="OrthoDB" id="9812433at2"/>
<gene>
    <name evidence="12" type="ORF">EAX62_04610</name>
</gene>
<keyword evidence="4" id="KW-0547">Nucleotide-binding</keyword>
<comment type="catalytic activity">
    <reaction evidence="8">
        <text>L-tyrosyl-[protein] + ATP = O-phospho-L-tyrosyl-[protein] + ADP + H(+)</text>
        <dbReference type="Rhea" id="RHEA:10596"/>
        <dbReference type="Rhea" id="RHEA-COMP:10136"/>
        <dbReference type="Rhea" id="RHEA-COMP:20101"/>
        <dbReference type="ChEBI" id="CHEBI:15378"/>
        <dbReference type="ChEBI" id="CHEBI:30616"/>
        <dbReference type="ChEBI" id="CHEBI:46858"/>
        <dbReference type="ChEBI" id="CHEBI:61978"/>
        <dbReference type="ChEBI" id="CHEBI:456216"/>
        <dbReference type="EC" id="2.7.10.2"/>
    </reaction>
</comment>